<gene>
    <name evidence="1" type="ORF">HPB49_016829</name>
</gene>
<accession>A0ACB8DEK6</accession>
<comment type="caution">
    <text evidence="1">The sequence shown here is derived from an EMBL/GenBank/DDBJ whole genome shotgun (WGS) entry which is preliminary data.</text>
</comment>
<keyword evidence="2" id="KW-1185">Reference proteome</keyword>
<dbReference type="Proteomes" id="UP000821865">
    <property type="component" value="Chromosome 2"/>
</dbReference>
<protein>
    <submittedName>
        <fullName evidence="1">Uncharacterized protein</fullName>
    </submittedName>
</protein>
<reference evidence="1" key="1">
    <citation type="submission" date="2020-05" db="EMBL/GenBank/DDBJ databases">
        <title>Large-scale comparative analyses of tick genomes elucidate their genetic diversity and vector capacities.</title>
        <authorList>
            <person name="Jia N."/>
            <person name="Wang J."/>
            <person name="Shi W."/>
            <person name="Du L."/>
            <person name="Sun Y."/>
            <person name="Zhan W."/>
            <person name="Jiang J."/>
            <person name="Wang Q."/>
            <person name="Zhang B."/>
            <person name="Ji P."/>
            <person name="Sakyi L.B."/>
            <person name="Cui X."/>
            <person name="Yuan T."/>
            <person name="Jiang B."/>
            <person name="Yang W."/>
            <person name="Lam T.T.-Y."/>
            <person name="Chang Q."/>
            <person name="Ding S."/>
            <person name="Wang X."/>
            <person name="Zhu J."/>
            <person name="Ruan X."/>
            <person name="Zhao L."/>
            <person name="Wei J."/>
            <person name="Que T."/>
            <person name="Du C."/>
            <person name="Cheng J."/>
            <person name="Dai P."/>
            <person name="Han X."/>
            <person name="Huang E."/>
            <person name="Gao Y."/>
            <person name="Liu J."/>
            <person name="Shao H."/>
            <person name="Ye R."/>
            <person name="Li L."/>
            <person name="Wei W."/>
            <person name="Wang X."/>
            <person name="Wang C."/>
            <person name="Yang T."/>
            <person name="Huo Q."/>
            <person name="Li W."/>
            <person name="Guo W."/>
            <person name="Chen H."/>
            <person name="Zhou L."/>
            <person name="Ni X."/>
            <person name="Tian J."/>
            <person name="Zhou Y."/>
            <person name="Sheng Y."/>
            <person name="Liu T."/>
            <person name="Pan Y."/>
            <person name="Xia L."/>
            <person name="Li J."/>
            <person name="Zhao F."/>
            <person name="Cao W."/>
        </authorList>
    </citation>
    <scope>NUCLEOTIDE SEQUENCE</scope>
    <source>
        <strain evidence="1">Dsil-2018</strain>
    </source>
</reference>
<dbReference type="EMBL" id="CM023471">
    <property type="protein sequence ID" value="KAH7966485.1"/>
    <property type="molecule type" value="Genomic_DNA"/>
</dbReference>
<organism evidence="1 2">
    <name type="scientific">Dermacentor silvarum</name>
    <name type="common">Tick</name>
    <dbReference type="NCBI Taxonomy" id="543639"/>
    <lineage>
        <taxon>Eukaryota</taxon>
        <taxon>Metazoa</taxon>
        <taxon>Ecdysozoa</taxon>
        <taxon>Arthropoda</taxon>
        <taxon>Chelicerata</taxon>
        <taxon>Arachnida</taxon>
        <taxon>Acari</taxon>
        <taxon>Parasitiformes</taxon>
        <taxon>Ixodida</taxon>
        <taxon>Ixodoidea</taxon>
        <taxon>Ixodidae</taxon>
        <taxon>Rhipicephalinae</taxon>
        <taxon>Dermacentor</taxon>
    </lineage>
</organism>
<evidence type="ECO:0000313" key="1">
    <source>
        <dbReference type="EMBL" id="KAH7966485.1"/>
    </source>
</evidence>
<sequence>MASAIAGNENKYNILQFSLAEDDNNAEPGPEDQRATAATHTPTAPAGLSQVCREAQFHFFNRHRYQENFKLKQELAAVKGRQAKNSAQLHALMARIGLPPESTECHSQNNPNRQATPKIPSSLPTPTDSAVTREEIREMLSALSQQLSQQFSIVFTQHLTQFGARLDSLETRLDTQIAETGGNIRRKRSTRSSRTTEDQVPLRKDPGYSLRVVVAGQQIPEKTAIRILGMWIQSNRHVNHTLTILRTTTLQVARMISRVATRRHGMREEDTLKLIRNLVLPAALPPAGGGSPSMGDSPRSDDSVFSSDRYRVLGAVDLASRGAGPPAASAYRAAGPGGADVPSFVRSRVDAALTASFHCAVDRQRQITDILSDSNCKVANNHRSQILGHLRQPLQECADMRAVAVRQCGHADELCDQLQRTRATGAGFHHGVVPTTTQPASYAAVVRGGVPVREVIDRCGGPGPRNCRAYRRCTLILIALLGLGTGMFAAQMLLKLLNHKILEETVV</sequence>
<proteinExistence type="predicted"/>
<name>A0ACB8DEK6_DERSI</name>
<evidence type="ECO:0000313" key="2">
    <source>
        <dbReference type="Proteomes" id="UP000821865"/>
    </source>
</evidence>